<evidence type="ECO:0000313" key="3">
    <source>
        <dbReference type="EMBL" id="MER5075504.1"/>
    </source>
</evidence>
<dbReference type="RefSeq" id="WP_154621785.1">
    <property type="nucleotide sequence ID" value="NZ_CP095443.1"/>
</dbReference>
<protein>
    <submittedName>
        <fullName evidence="2">Uncharacterized protein</fullName>
    </submittedName>
</protein>
<dbReference type="EMBL" id="JAGSRH010000001">
    <property type="protein sequence ID" value="MER5075504.1"/>
    <property type="molecule type" value="Genomic_DNA"/>
</dbReference>
<gene>
    <name evidence="2" type="ORF">JRA39_001438</name>
    <name evidence="3" type="ORF">KDV35_01245</name>
</gene>
<organism evidence="2">
    <name type="scientific">Providencia stuartii</name>
    <dbReference type="NCBI Taxonomy" id="588"/>
    <lineage>
        <taxon>Bacteria</taxon>
        <taxon>Pseudomonadati</taxon>
        <taxon>Pseudomonadota</taxon>
        <taxon>Gammaproteobacteria</taxon>
        <taxon>Enterobacterales</taxon>
        <taxon>Morganellaceae</taxon>
        <taxon>Providencia</taxon>
    </lineage>
</organism>
<keyword evidence="1" id="KW-0812">Transmembrane</keyword>
<sequence>MKKYLLPISLFINLVLLIAIIVMATLFFNLKGKIDTTVAQIKNGQYAELIKDNTAKLIPEGLKRIDTIQPGQSQCAYFYQNIDSITEYLTANPTIAGAETYIKQLNNLKKSAEKAPSALKETACEKGVSTINYISEKISTVTD</sequence>
<keyword evidence="1" id="KW-0472">Membrane</keyword>
<dbReference type="AlphaFoldDB" id="A0AAI9HYP1"/>
<feature type="transmembrane region" description="Helical" evidence="1">
    <location>
        <begin position="6"/>
        <end position="28"/>
    </location>
</feature>
<comment type="caution">
    <text evidence="2">The sequence shown here is derived from an EMBL/GenBank/DDBJ whole genome shotgun (WGS) entry which is preliminary data.</text>
</comment>
<evidence type="ECO:0000313" key="4">
    <source>
        <dbReference type="Proteomes" id="UP001495779"/>
    </source>
</evidence>
<reference evidence="3 4" key="1">
    <citation type="submission" date="2021-04" db="EMBL/GenBank/DDBJ databases">
        <title>Determining the burden of carbapenem-resistant Enterobacterales from a tertiary public heath setting in Bangladesh: a clinical, epidemiological, and molecular study.</title>
        <authorList>
            <person name="Farzana R."/>
            <person name="Walsh T.R."/>
        </authorList>
    </citation>
    <scope>NUCLEOTIDE SEQUENCE [LARGE SCALE GENOMIC DNA]</scope>
    <source>
        <strain evidence="4">dmpro_s316</strain>
        <strain evidence="3">Dmpro_s316</strain>
    </source>
</reference>
<evidence type="ECO:0000313" key="2">
    <source>
        <dbReference type="EMBL" id="EMP9432407.1"/>
    </source>
</evidence>
<reference evidence="2" key="2">
    <citation type="submission" date="2024-02" db="EMBL/GenBank/DDBJ databases">
        <authorList>
            <consortium name="Clinical and Environmental Microbiology Branch: Whole genome sequencing antimicrobial resistance pathogens in the healthcare setting"/>
        </authorList>
    </citation>
    <scope>NUCLEOTIDE SEQUENCE</scope>
    <source>
        <strain evidence="2">2020GO-00142</strain>
    </source>
</reference>
<dbReference type="EMBL" id="AAZDVE040000008">
    <property type="protein sequence ID" value="EMP9432407.1"/>
    <property type="molecule type" value="Genomic_DNA"/>
</dbReference>
<name>A0AAI9HYP1_PROST</name>
<proteinExistence type="predicted"/>
<keyword evidence="1" id="KW-1133">Transmembrane helix</keyword>
<accession>A0AAI9HYP1</accession>
<dbReference type="Proteomes" id="UP001495779">
    <property type="component" value="Unassembled WGS sequence"/>
</dbReference>
<evidence type="ECO:0000256" key="1">
    <source>
        <dbReference type="SAM" id="Phobius"/>
    </source>
</evidence>